<evidence type="ECO:0000256" key="3">
    <source>
        <dbReference type="SAM" id="MobiDB-lite"/>
    </source>
</evidence>
<organism evidence="4 5">
    <name type="scientific">Trypanosoma theileri</name>
    <dbReference type="NCBI Taxonomy" id="67003"/>
    <lineage>
        <taxon>Eukaryota</taxon>
        <taxon>Discoba</taxon>
        <taxon>Euglenozoa</taxon>
        <taxon>Kinetoplastea</taxon>
        <taxon>Metakinetoplastina</taxon>
        <taxon>Trypanosomatida</taxon>
        <taxon>Trypanosomatidae</taxon>
        <taxon>Trypanosoma</taxon>
    </lineage>
</organism>
<dbReference type="AlphaFoldDB" id="A0A1X0NSL7"/>
<feature type="region of interest" description="Disordered" evidence="3">
    <location>
        <begin position="723"/>
        <end position="772"/>
    </location>
</feature>
<dbReference type="RefSeq" id="XP_028881614.1">
    <property type="nucleotide sequence ID" value="XM_029027004.1"/>
</dbReference>
<dbReference type="OrthoDB" id="1667587at2759"/>
<evidence type="ECO:0000313" key="4">
    <source>
        <dbReference type="EMBL" id="ORC87548.1"/>
    </source>
</evidence>
<keyword evidence="2" id="KW-0677">Repeat</keyword>
<name>A0A1X0NSL7_9TRYP</name>
<feature type="region of interest" description="Disordered" evidence="3">
    <location>
        <begin position="84"/>
        <end position="109"/>
    </location>
</feature>
<proteinExistence type="predicted"/>
<comment type="caution">
    <text evidence="4">The sequence shown here is derived from an EMBL/GenBank/DDBJ whole genome shotgun (WGS) entry which is preliminary data.</text>
</comment>
<dbReference type="Proteomes" id="UP000192257">
    <property type="component" value="Unassembled WGS sequence"/>
</dbReference>
<feature type="region of interest" description="Disordered" evidence="3">
    <location>
        <begin position="825"/>
        <end position="860"/>
    </location>
</feature>
<feature type="compositionally biased region" description="Low complexity" evidence="3">
    <location>
        <begin position="97"/>
        <end position="107"/>
    </location>
</feature>
<feature type="region of interest" description="Disordered" evidence="3">
    <location>
        <begin position="574"/>
        <end position="597"/>
    </location>
</feature>
<dbReference type="EMBL" id="NBCO01000021">
    <property type="protein sequence ID" value="ORC87548.1"/>
    <property type="molecule type" value="Genomic_DNA"/>
</dbReference>
<reference evidence="4 5" key="1">
    <citation type="submission" date="2017-03" db="EMBL/GenBank/DDBJ databases">
        <title>An alternative strategy for trypanosome survival in the mammalian bloodstream revealed through genome and transcriptome analysis of the ubiquitous bovine parasite Trypanosoma (Megatrypanum) theileri.</title>
        <authorList>
            <person name="Kelly S."/>
            <person name="Ivens A."/>
            <person name="Mott A."/>
            <person name="O'Neill E."/>
            <person name="Emms D."/>
            <person name="Macleod O."/>
            <person name="Voorheis P."/>
            <person name="Matthews J."/>
            <person name="Matthews K."/>
            <person name="Carrington M."/>
        </authorList>
    </citation>
    <scope>NUCLEOTIDE SEQUENCE [LARGE SCALE GENOMIC DNA]</scope>
    <source>
        <strain evidence="4">Edinburgh</strain>
    </source>
</reference>
<dbReference type="VEuPathDB" id="TriTrypDB:TM35_000211540"/>
<feature type="compositionally biased region" description="Low complexity" evidence="3">
    <location>
        <begin position="581"/>
        <end position="597"/>
    </location>
</feature>
<feature type="region of interest" description="Disordered" evidence="3">
    <location>
        <begin position="183"/>
        <end position="215"/>
    </location>
</feature>
<protein>
    <submittedName>
        <fullName evidence="4">Uncharacterized protein</fullName>
    </submittedName>
</protein>
<dbReference type="GeneID" id="39986784"/>
<gene>
    <name evidence="4" type="ORF">TM35_000211540</name>
</gene>
<dbReference type="InterPro" id="IPR048720">
    <property type="entry name" value="PROPPIN"/>
</dbReference>
<evidence type="ECO:0000256" key="2">
    <source>
        <dbReference type="ARBA" id="ARBA00022737"/>
    </source>
</evidence>
<feature type="compositionally biased region" description="Basic and acidic residues" evidence="3">
    <location>
        <begin position="724"/>
        <end position="733"/>
    </location>
</feature>
<keyword evidence="1" id="KW-0853">WD repeat</keyword>
<accession>A0A1X0NSL7</accession>
<feature type="compositionally biased region" description="Low complexity" evidence="3">
    <location>
        <begin position="847"/>
        <end position="859"/>
    </location>
</feature>
<evidence type="ECO:0000313" key="5">
    <source>
        <dbReference type="Proteomes" id="UP000192257"/>
    </source>
</evidence>
<evidence type="ECO:0000256" key="1">
    <source>
        <dbReference type="ARBA" id="ARBA00022574"/>
    </source>
</evidence>
<keyword evidence="5" id="KW-1185">Reference proteome</keyword>
<dbReference type="PANTHER" id="PTHR11227">
    <property type="entry name" value="WD-REPEAT PROTEIN INTERACTING WITH PHOSPHOINOSIDES WIPI -RELATED"/>
    <property type="match status" value="1"/>
</dbReference>
<sequence>MMDFDLLDDAEEILQPLCLCFNQDYSRVGVGHHNGYVIYRIHRNTPTTPIITTTTTTTKTNSNSNNTTTTASMMPSTNITVTTNTNTGTSGGGGGQTSTNTTNTTTTAKPPFYTTVEAVFPPRCTTTSTSPVVWEVPVASAEDHNTEEERRSVEASNICLTECIQEKSTERLLGFMANAFQQEEKEKEENEEKEVEGMEREKEEACESDKKKEIKNEGEAHLSEIEIDTGGFSAARFSDNSTHTHTATISYTDQQKRKGLEEGIEAEEEEERECPVLAPRESGVGVMALLYKTHFVAVVGGGPYPVGPRNVVKLFVLGSLWADRTVRVPDIVQGLHLDHRLMIILTTAQLRLHSFETGQCVFALPVNNENISTSGGLAASIPSMLGTAAPLASTVLFQNNSNHYIHENSMNTVGSTIDASTGVSTVSAAALRSSVPLAVDYNNKYLVFRSSLRGFSLVRYDTDSSLCSRIKTELLATVPDAHEHTVASLAMYIGNEFVSNCGSNRNDNNSKLLSSITSTNTVATNTGYGCRNVLIATSSEHATLIRIWRYCENCEKPETLSCSGIADAEVHSAANKDTHPNNNDNNNNNNNNTSNENHLPGYFVKVKEVRNATLPTPIFQLQFLGDNFLFCIAWNTIKVFFIGEVEEPKPYDVSIRDQSKCMRAQNIHSSLYRLGMVSGYFNSEWAACECPLPLLDEVFLPKWVHAATMELRQHLLRGVSSRKKSNDFSRETSEVGIVNPPHHHPHPHHPSSSSSRESTASEETPQDVLAASSLNNVSTGVSSRKYWGGYLRQYLSLPVAPVMETATRVARRYWSGSENEINTGMMNLSGTAGEKKTDPVSGVKGGNNNNNNNNNNNINNERDYSTMTEVAQALVVWWERPAYRHVDYMTSAALRNRDGPHDTLLPTMGTSEAMTLYCVTCDGSAISFEFDPMKGSITCSEAVPVANAEN</sequence>